<keyword evidence="3" id="KW-1185">Reference proteome</keyword>
<organism evidence="2 3">
    <name type="scientific">Pararhizobium capsulatum DSM 1112</name>
    <dbReference type="NCBI Taxonomy" id="1121113"/>
    <lineage>
        <taxon>Bacteria</taxon>
        <taxon>Pseudomonadati</taxon>
        <taxon>Pseudomonadota</taxon>
        <taxon>Alphaproteobacteria</taxon>
        <taxon>Hyphomicrobiales</taxon>
        <taxon>Rhizobiaceae</taxon>
        <taxon>Rhizobium/Agrobacterium group</taxon>
        <taxon>Pararhizobium</taxon>
    </lineage>
</organism>
<sequence>MQSVHTVGKESIKPLTQNDTAASDYRQFMIRELLIWVVGVPVPVAAIIGLFVL</sequence>
<protein>
    <submittedName>
        <fullName evidence="2">Uncharacterized protein</fullName>
    </submittedName>
</protein>
<keyword evidence="1" id="KW-0472">Membrane</keyword>
<dbReference type="RefSeq" id="WP_307229827.1">
    <property type="nucleotide sequence ID" value="NZ_JAUSVF010000001.1"/>
</dbReference>
<feature type="transmembrane region" description="Helical" evidence="1">
    <location>
        <begin position="33"/>
        <end position="52"/>
    </location>
</feature>
<dbReference type="Proteomes" id="UP001230207">
    <property type="component" value="Unassembled WGS sequence"/>
</dbReference>
<evidence type="ECO:0000313" key="3">
    <source>
        <dbReference type="Proteomes" id="UP001230207"/>
    </source>
</evidence>
<accession>A0ABU0BRW8</accession>
<comment type="caution">
    <text evidence="2">The sequence shown here is derived from an EMBL/GenBank/DDBJ whole genome shotgun (WGS) entry which is preliminary data.</text>
</comment>
<keyword evidence="1" id="KW-0812">Transmembrane</keyword>
<keyword evidence="1" id="KW-1133">Transmembrane helix</keyword>
<name>A0ABU0BRW8_9HYPH</name>
<reference evidence="2 3" key="1">
    <citation type="submission" date="2023-07" db="EMBL/GenBank/DDBJ databases">
        <title>Genomic Encyclopedia of Type Strains, Phase IV (KMG-IV): sequencing the most valuable type-strain genomes for metagenomic binning, comparative biology and taxonomic classification.</title>
        <authorList>
            <person name="Goeker M."/>
        </authorList>
    </citation>
    <scope>NUCLEOTIDE SEQUENCE [LARGE SCALE GENOMIC DNA]</scope>
    <source>
        <strain evidence="2 3">DSM 1112</strain>
    </source>
</reference>
<gene>
    <name evidence="2" type="ORF">QO002_002378</name>
</gene>
<evidence type="ECO:0000256" key="1">
    <source>
        <dbReference type="SAM" id="Phobius"/>
    </source>
</evidence>
<dbReference type="EMBL" id="JAUSVF010000001">
    <property type="protein sequence ID" value="MDQ0320240.1"/>
    <property type="molecule type" value="Genomic_DNA"/>
</dbReference>
<evidence type="ECO:0000313" key="2">
    <source>
        <dbReference type="EMBL" id="MDQ0320240.1"/>
    </source>
</evidence>
<proteinExistence type="predicted"/>